<dbReference type="PANTHER" id="PTHR34220">
    <property type="entry name" value="SENSOR HISTIDINE KINASE YPDA"/>
    <property type="match status" value="1"/>
</dbReference>
<feature type="transmembrane region" description="Helical" evidence="1">
    <location>
        <begin position="73"/>
        <end position="97"/>
    </location>
</feature>
<keyword evidence="4" id="KW-1185">Reference proteome</keyword>
<dbReference type="RefSeq" id="WP_162335422.1">
    <property type="nucleotide sequence ID" value="NZ_CP048113.1"/>
</dbReference>
<dbReference type="EMBL" id="CP048113">
    <property type="protein sequence ID" value="QHS63706.1"/>
    <property type="molecule type" value="Genomic_DNA"/>
</dbReference>
<sequence length="494" mass="56936">MDALKEKGSFVIRGLEVWLFVGLLIWVVILGQRTMTWELFGSHMAALGLPELPVLLFTWYSKPLQARLTNTQYQLVWWGVFAVMLPLLSVCSCYYHPSAVTAGHYLTNILCCISLGVLLVASSYYQREMRHVSWIRRISLDKAVLISLALIALLLSVMAVSSLNNPRYHTKDQLLIGYEFSPVKIITHFGLFIALLAQFLFMYCCGYALYYLNSRVLVAQILKRRGIIFYLMSVFALVAVLYPFIGQLLAWMPINSLLGGIFDRNPFVLENSFGALMIMFASLPIVLAIQWTRQNNRIVALEQEKTKTELDLLKQQLNPHFFFNTLNNLYALSLQRSKQTPDSILQLSELMRYVIYKGQEERVTIKEELKYIEDYMDLQQMRLRQKPDVHFIKDIEDETQMLAPMLLIVFIENAFKHGIEPAEEQAFLRIQLICRQGKIHLICENSVEPGNTTTRGIGLTNLRKRLELLYPGRYQLETGIKNHTFKAVLQLYPA</sequence>
<protein>
    <recommendedName>
        <fullName evidence="2">Signal transduction histidine kinase internal region domain-containing protein</fullName>
    </recommendedName>
</protein>
<gene>
    <name evidence="3" type="ORF">GWR21_30235</name>
</gene>
<dbReference type="InterPro" id="IPR050640">
    <property type="entry name" value="Bact_2-comp_sensor_kinase"/>
</dbReference>
<dbReference type="InterPro" id="IPR036890">
    <property type="entry name" value="HATPase_C_sf"/>
</dbReference>
<feature type="transmembrane region" description="Helical" evidence="1">
    <location>
        <begin position="143"/>
        <end position="165"/>
    </location>
</feature>
<evidence type="ECO:0000256" key="1">
    <source>
        <dbReference type="SAM" id="Phobius"/>
    </source>
</evidence>
<feature type="transmembrane region" description="Helical" evidence="1">
    <location>
        <begin position="43"/>
        <end position="61"/>
    </location>
</feature>
<dbReference type="PANTHER" id="PTHR34220:SF7">
    <property type="entry name" value="SENSOR HISTIDINE KINASE YPDA"/>
    <property type="match status" value="1"/>
</dbReference>
<keyword evidence="1" id="KW-0472">Membrane</keyword>
<dbReference type="AlphaFoldDB" id="A0A6B9ZP47"/>
<dbReference type="GO" id="GO:0000155">
    <property type="term" value="F:phosphorelay sensor kinase activity"/>
    <property type="evidence" value="ECO:0007669"/>
    <property type="project" value="InterPro"/>
</dbReference>
<feature type="transmembrane region" description="Helical" evidence="1">
    <location>
        <begin position="272"/>
        <end position="291"/>
    </location>
</feature>
<feature type="transmembrane region" description="Helical" evidence="1">
    <location>
        <begin position="185"/>
        <end position="212"/>
    </location>
</feature>
<dbReference type="KEGG" id="chih:GWR21_30235"/>
<accession>A0A6B9ZP47</accession>
<keyword evidence="1" id="KW-0812">Transmembrane</keyword>
<proteinExistence type="predicted"/>
<dbReference type="Pfam" id="PF06580">
    <property type="entry name" value="His_kinase"/>
    <property type="match status" value="1"/>
</dbReference>
<reference evidence="3 4" key="1">
    <citation type="submission" date="2020-01" db="EMBL/GenBank/DDBJ databases">
        <title>Complete genome sequence of Chitinophaga sp. H33E-04 isolated from quinoa roots.</title>
        <authorList>
            <person name="Weon H.-Y."/>
            <person name="Lee S.A."/>
        </authorList>
    </citation>
    <scope>NUCLEOTIDE SEQUENCE [LARGE SCALE GENOMIC DNA]</scope>
    <source>
        <strain evidence="3 4">H33E-04</strain>
    </source>
</reference>
<feature type="transmembrane region" description="Helical" evidence="1">
    <location>
        <begin position="12"/>
        <end position="31"/>
    </location>
</feature>
<dbReference type="Proteomes" id="UP000476411">
    <property type="component" value="Chromosome"/>
</dbReference>
<dbReference type="GO" id="GO:0016020">
    <property type="term" value="C:membrane"/>
    <property type="evidence" value="ECO:0007669"/>
    <property type="project" value="InterPro"/>
</dbReference>
<keyword evidence="1" id="KW-1133">Transmembrane helix</keyword>
<evidence type="ECO:0000313" key="4">
    <source>
        <dbReference type="Proteomes" id="UP000476411"/>
    </source>
</evidence>
<dbReference type="Gene3D" id="3.30.565.10">
    <property type="entry name" value="Histidine kinase-like ATPase, C-terminal domain"/>
    <property type="match status" value="1"/>
</dbReference>
<feature type="domain" description="Signal transduction histidine kinase internal region" evidence="2">
    <location>
        <begin position="309"/>
        <end position="385"/>
    </location>
</feature>
<name>A0A6B9ZP47_9BACT</name>
<organism evidence="3 4">
    <name type="scientific">Chitinophaga agri</name>
    <dbReference type="NCBI Taxonomy" id="2703787"/>
    <lineage>
        <taxon>Bacteria</taxon>
        <taxon>Pseudomonadati</taxon>
        <taxon>Bacteroidota</taxon>
        <taxon>Chitinophagia</taxon>
        <taxon>Chitinophagales</taxon>
        <taxon>Chitinophagaceae</taxon>
        <taxon>Chitinophaga</taxon>
    </lineage>
</organism>
<feature type="transmembrane region" description="Helical" evidence="1">
    <location>
        <begin position="227"/>
        <end position="252"/>
    </location>
</feature>
<evidence type="ECO:0000259" key="2">
    <source>
        <dbReference type="Pfam" id="PF06580"/>
    </source>
</evidence>
<feature type="transmembrane region" description="Helical" evidence="1">
    <location>
        <begin position="103"/>
        <end position="122"/>
    </location>
</feature>
<evidence type="ECO:0000313" key="3">
    <source>
        <dbReference type="EMBL" id="QHS63706.1"/>
    </source>
</evidence>
<dbReference type="InterPro" id="IPR010559">
    <property type="entry name" value="Sig_transdc_His_kin_internal"/>
</dbReference>